<feature type="region of interest" description="Disordered" evidence="1">
    <location>
        <begin position="267"/>
        <end position="322"/>
    </location>
</feature>
<feature type="region of interest" description="Disordered" evidence="1">
    <location>
        <begin position="169"/>
        <end position="191"/>
    </location>
</feature>
<dbReference type="Proteomes" id="UP000323876">
    <property type="component" value="Unassembled WGS sequence"/>
</dbReference>
<proteinExistence type="predicted"/>
<sequence>MSDSYALFGNLANKKDLHLPLTPKVPPNLPATVGAAPGSAVVREYQKAVQALASASARFDVIQNKVMTTVAAVAVTTKTGQDNIRSLISATNRWVSTLKGSDAYHVDPGFVDMLDKAFAEIATGLELAARDNDLAVKRIDDSTAQLGTGTGKGSTDYDRKISDDVLNSPWHNTSFDTPDTAGADSAASEFGRNPSDAIQRAIDNVLAQPSQSPLNSGLGAGFDPMLGQLMSTLAQQGLQRGYPGDDYNRLDRLEPINYDRMPPPVMPIAPAPAPPPVVPPATAPGPTPWSSQNQPGAVQPGTANGTPPPGGTPPIRTPGADGSVDYMFPPPDGRTQKVSVMVAQALDAAFADTGTDAQIAYQKTRAKWTDPKKIGTPVDPYQLMTGDIATWDKDKSVVTAVVVVWGPDQGNTLEVIVNGKKQSFAAEMSDESGKLGDFAGFLHPQGIELAGRTDDGTTGLPGPADHPAGTLVPVTAGPLTG</sequence>
<keyword evidence="3" id="KW-1185">Reference proteome</keyword>
<name>A0A5N0DZT5_9NOCA</name>
<evidence type="ECO:0000313" key="2">
    <source>
        <dbReference type="EMBL" id="KAA8881900.1"/>
    </source>
</evidence>
<dbReference type="AlphaFoldDB" id="A0A5N0DZT5"/>
<feature type="compositionally biased region" description="Pro residues" evidence="1">
    <location>
        <begin position="267"/>
        <end position="287"/>
    </location>
</feature>
<protein>
    <submittedName>
        <fullName evidence="2">Uncharacterized protein</fullName>
    </submittedName>
</protein>
<feature type="compositionally biased region" description="Pro residues" evidence="1">
    <location>
        <begin position="306"/>
        <end position="316"/>
    </location>
</feature>
<reference evidence="2 3" key="1">
    <citation type="submission" date="2019-09" db="EMBL/GenBank/DDBJ databases">
        <authorList>
            <person name="Wang X."/>
        </authorList>
    </citation>
    <scope>NUCLEOTIDE SEQUENCE [LARGE SCALE GENOMIC DNA]</scope>
    <source>
        <strain evidence="2 3">CICC 11023</strain>
    </source>
</reference>
<evidence type="ECO:0000313" key="3">
    <source>
        <dbReference type="Proteomes" id="UP000323876"/>
    </source>
</evidence>
<comment type="caution">
    <text evidence="2">The sequence shown here is derived from an EMBL/GenBank/DDBJ whole genome shotgun (WGS) entry which is preliminary data.</text>
</comment>
<gene>
    <name evidence="2" type="ORF">F3087_40245</name>
</gene>
<accession>A0A5N0DZT5</accession>
<organism evidence="2 3">
    <name type="scientific">Nocardia colli</name>
    <dbReference type="NCBI Taxonomy" id="2545717"/>
    <lineage>
        <taxon>Bacteria</taxon>
        <taxon>Bacillati</taxon>
        <taxon>Actinomycetota</taxon>
        <taxon>Actinomycetes</taxon>
        <taxon>Mycobacteriales</taxon>
        <taxon>Nocardiaceae</taxon>
        <taxon>Nocardia</taxon>
    </lineage>
</organism>
<feature type="region of interest" description="Disordered" evidence="1">
    <location>
        <begin position="451"/>
        <end position="481"/>
    </location>
</feature>
<dbReference type="RefSeq" id="WP_150407425.1">
    <property type="nucleotide sequence ID" value="NZ_VXLC01000031.1"/>
</dbReference>
<dbReference type="OrthoDB" id="4521241at2"/>
<dbReference type="EMBL" id="VXLC01000031">
    <property type="protein sequence ID" value="KAA8881900.1"/>
    <property type="molecule type" value="Genomic_DNA"/>
</dbReference>
<evidence type="ECO:0000256" key="1">
    <source>
        <dbReference type="SAM" id="MobiDB-lite"/>
    </source>
</evidence>